<reference evidence="1" key="2">
    <citation type="submission" date="2006-01" db="EMBL/GenBank/DDBJ databases">
        <authorList>
            <person name="Genoscope"/>
        </authorList>
    </citation>
    <scope>NUCLEOTIDE SEQUENCE</scope>
</reference>
<evidence type="ECO:0000313" key="3">
    <source>
        <dbReference type="Proteomes" id="UP000501926"/>
    </source>
</evidence>
<dbReference type="Proteomes" id="UP000501926">
    <property type="component" value="Chromosome"/>
</dbReference>
<reference evidence="1" key="1">
    <citation type="journal article" date="2006" name="Nature">
        <title>Deciphering the evolution and metabolism of an anammox bacterium from a community genome.</title>
        <authorList>
            <person name="Strous M."/>
            <person name="Pelletier E."/>
            <person name="Mangenot S."/>
            <person name="Rattei T."/>
            <person name="Lehner A."/>
            <person name="Taylor M.W."/>
            <person name="Horn M."/>
            <person name="Daims H."/>
            <person name="Bartol-Mavel D."/>
            <person name="Wincker P."/>
            <person name="Barbe V."/>
            <person name="Fonknechten N."/>
            <person name="Vallenet D."/>
            <person name="Segurens B."/>
            <person name="Schenowitz-Truong C."/>
            <person name="Medigue C."/>
            <person name="Collingro A."/>
            <person name="Snel B."/>
            <person name="Dutilh B.E."/>
            <person name="OpDenCamp H.J.M."/>
            <person name="vanDerDrift C."/>
            <person name="Cirpus I."/>
            <person name="vanDePas-Schoonen K.T."/>
            <person name="Harhangi H.R."/>
            <person name="vanNiftrik L."/>
            <person name="Schmid M."/>
            <person name="Keltjens J."/>
            <person name="vanDeVossenberg J."/>
            <person name="Kartal B."/>
            <person name="Meier H."/>
            <person name="Frishman D."/>
            <person name="Huynen M.A."/>
            <person name="Mewes H."/>
            <person name="Weissenbach J."/>
            <person name="Jetten M.S.M."/>
            <person name="Wagner M."/>
            <person name="LePaslier D."/>
        </authorList>
    </citation>
    <scope>NUCLEOTIDE SEQUENCE</scope>
</reference>
<sequence>MQDGRISMTVYEVASEKTLAMTSRAPCNDNLIPFEWSYTFEPVQKQKCQMFSTRK</sequence>
<protein>
    <submittedName>
        <fullName evidence="1">Uncharacterized protein</fullName>
    </submittedName>
</protein>
<gene>
    <name evidence="2" type="ORF">KsCSTR_27600</name>
    <name evidence="1" type="ORF">kuste2806</name>
</gene>
<evidence type="ECO:0000313" key="2">
    <source>
        <dbReference type="EMBL" id="QII12139.1"/>
    </source>
</evidence>
<accession>Q1Q0M8</accession>
<reference evidence="2 3" key="3">
    <citation type="submission" date="2020-02" db="EMBL/GenBank/DDBJ databases">
        <title>Newly sequenced genome of strain CSTR1 showed variability in Candidatus Kuenenia stuttgartiensis genomes.</title>
        <authorList>
            <person name="Ding C."/>
            <person name="Adrian L."/>
        </authorList>
    </citation>
    <scope>NUCLEOTIDE SEQUENCE [LARGE SCALE GENOMIC DNA]</scope>
    <source>
        <strain evidence="2 3">CSTR1</strain>
    </source>
</reference>
<dbReference type="AlphaFoldDB" id="Q1Q0M8"/>
<dbReference type="EMBL" id="CT573071">
    <property type="protein sequence ID" value="CAJ73557.1"/>
    <property type="molecule type" value="Genomic_DNA"/>
</dbReference>
<proteinExistence type="predicted"/>
<organism evidence="1">
    <name type="scientific">Kuenenia stuttgartiensis</name>
    <dbReference type="NCBI Taxonomy" id="174633"/>
    <lineage>
        <taxon>Bacteria</taxon>
        <taxon>Pseudomonadati</taxon>
        <taxon>Planctomycetota</taxon>
        <taxon>Candidatus Brocadiia</taxon>
        <taxon>Candidatus Brocadiales</taxon>
        <taxon>Candidatus Brocadiaceae</taxon>
        <taxon>Candidatus Kuenenia</taxon>
    </lineage>
</organism>
<name>Q1Q0M8_KUEST</name>
<evidence type="ECO:0000313" key="1">
    <source>
        <dbReference type="EMBL" id="CAJ73557.1"/>
    </source>
</evidence>
<dbReference type="EMBL" id="CP049055">
    <property type="protein sequence ID" value="QII12139.1"/>
    <property type="molecule type" value="Genomic_DNA"/>
</dbReference>